<dbReference type="InterPro" id="IPR000209">
    <property type="entry name" value="Peptidase_S8/S53_dom"/>
</dbReference>
<dbReference type="SUPFAM" id="SSF52743">
    <property type="entry name" value="Subtilisin-like"/>
    <property type="match status" value="1"/>
</dbReference>
<reference evidence="7 8" key="1">
    <citation type="submission" date="2017-09" db="EMBL/GenBank/DDBJ databases">
        <title>Depth-based differentiation of microbial function through sediment-hosted aquifers and enrichment of novel symbionts in the deep terrestrial subsurface.</title>
        <authorList>
            <person name="Probst A.J."/>
            <person name="Ladd B."/>
            <person name="Jarett J.K."/>
            <person name="Geller-Mcgrath D.E."/>
            <person name="Sieber C.M."/>
            <person name="Emerson J.B."/>
            <person name="Anantharaman K."/>
            <person name="Thomas B.C."/>
            <person name="Malmstrom R."/>
            <person name="Stieglmeier M."/>
            <person name="Klingl A."/>
            <person name="Woyke T."/>
            <person name="Ryan C.M."/>
            <person name="Banfield J.F."/>
        </authorList>
    </citation>
    <scope>NUCLEOTIDE SEQUENCE [LARGE SCALE GENOMIC DNA]</scope>
    <source>
        <strain evidence="7">CG22_combo_CG10-13_8_21_14_all_38_20</strain>
    </source>
</reference>
<comment type="caution">
    <text evidence="7">The sequence shown here is derived from an EMBL/GenBank/DDBJ whole genome shotgun (WGS) entry which is preliminary data.</text>
</comment>
<dbReference type="Pfam" id="PF00082">
    <property type="entry name" value="Peptidase_S8"/>
    <property type="match status" value="1"/>
</dbReference>
<evidence type="ECO:0000256" key="3">
    <source>
        <dbReference type="ARBA" id="ARBA00022801"/>
    </source>
</evidence>
<dbReference type="GO" id="GO:0006508">
    <property type="term" value="P:proteolysis"/>
    <property type="evidence" value="ECO:0007669"/>
    <property type="project" value="UniProtKB-KW"/>
</dbReference>
<sequence>MDKDGQGELSAIITGFNYAVSQGTDIINMSLDYQNGNPTAYPAAYNEVVAVGSVNKSNQHASYSNTGNHLELVTYGEDSIDGSYPNPLQWIYSSYYKIDWNASVVYIGEYLYAGTSQATPQVSGLIALMIAANPNLTAIEIKTILRQTATDLGDPGKDDIFGYGLINPAAALNTTNLSLTPTTQPSCGADLDCSGSVNIQDYQAWLNSSSGDLNGNGIIEITDLVNVLYLWIKI</sequence>
<evidence type="ECO:0000313" key="8">
    <source>
        <dbReference type="Proteomes" id="UP000231246"/>
    </source>
</evidence>
<evidence type="ECO:0000256" key="4">
    <source>
        <dbReference type="ARBA" id="ARBA00022825"/>
    </source>
</evidence>
<dbReference type="InterPro" id="IPR023828">
    <property type="entry name" value="Peptidase_S8_Ser-AS"/>
</dbReference>
<comment type="caution">
    <text evidence="5">Lacks conserved residue(s) required for the propagation of feature annotation.</text>
</comment>
<gene>
    <name evidence="7" type="ORF">COW99_05875</name>
</gene>
<keyword evidence="3" id="KW-0378">Hydrolase</keyword>
<dbReference type="PANTHER" id="PTHR43806">
    <property type="entry name" value="PEPTIDASE S8"/>
    <property type="match status" value="1"/>
</dbReference>
<keyword evidence="4" id="KW-0720">Serine protease</keyword>
<evidence type="ECO:0000313" key="7">
    <source>
        <dbReference type="EMBL" id="PIP61122.1"/>
    </source>
</evidence>
<evidence type="ECO:0000259" key="6">
    <source>
        <dbReference type="Pfam" id="PF00082"/>
    </source>
</evidence>
<proteinExistence type="inferred from homology"/>
<dbReference type="InterPro" id="IPR036852">
    <property type="entry name" value="Peptidase_S8/S53_dom_sf"/>
</dbReference>
<dbReference type="PROSITE" id="PS00018">
    <property type="entry name" value="EF_HAND_1"/>
    <property type="match status" value="1"/>
</dbReference>
<dbReference type="Gene3D" id="3.40.50.200">
    <property type="entry name" value="Peptidase S8/S53 domain"/>
    <property type="match status" value="1"/>
</dbReference>
<accession>A0A2H0BTY4</accession>
<evidence type="ECO:0000256" key="1">
    <source>
        <dbReference type="ARBA" id="ARBA00011073"/>
    </source>
</evidence>
<keyword evidence="2" id="KW-0645">Protease</keyword>
<dbReference type="Proteomes" id="UP000231246">
    <property type="component" value="Unassembled WGS sequence"/>
</dbReference>
<organism evidence="7 8">
    <name type="scientific">Candidatus Roizmanbacteria bacterium CG22_combo_CG10-13_8_21_14_all_38_20</name>
    <dbReference type="NCBI Taxonomy" id="1974862"/>
    <lineage>
        <taxon>Bacteria</taxon>
        <taxon>Candidatus Roizmaniibacteriota</taxon>
    </lineage>
</organism>
<dbReference type="InterPro" id="IPR050131">
    <property type="entry name" value="Peptidase_S8_subtilisin-like"/>
</dbReference>
<evidence type="ECO:0000256" key="2">
    <source>
        <dbReference type="ARBA" id="ARBA00022670"/>
    </source>
</evidence>
<feature type="domain" description="Peptidase S8/S53" evidence="6">
    <location>
        <begin position="34"/>
        <end position="164"/>
    </location>
</feature>
<dbReference type="PROSITE" id="PS00138">
    <property type="entry name" value="SUBTILASE_SER"/>
    <property type="match status" value="1"/>
</dbReference>
<name>A0A2H0BTY4_9BACT</name>
<dbReference type="GO" id="GO:0004252">
    <property type="term" value="F:serine-type endopeptidase activity"/>
    <property type="evidence" value="ECO:0007669"/>
    <property type="project" value="InterPro"/>
</dbReference>
<comment type="similarity">
    <text evidence="1 5">Belongs to the peptidase S8 family.</text>
</comment>
<evidence type="ECO:0000256" key="5">
    <source>
        <dbReference type="PROSITE-ProRule" id="PRU01240"/>
    </source>
</evidence>
<dbReference type="PROSITE" id="PS51892">
    <property type="entry name" value="SUBTILASE"/>
    <property type="match status" value="1"/>
</dbReference>
<protein>
    <recommendedName>
        <fullName evidence="6">Peptidase S8/S53 domain-containing protein</fullName>
    </recommendedName>
</protein>
<dbReference type="InterPro" id="IPR018247">
    <property type="entry name" value="EF_Hand_1_Ca_BS"/>
</dbReference>
<dbReference type="EMBL" id="PCTA01000034">
    <property type="protein sequence ID" value="PIP61122.1"/>
    <property type="molecule type" value="Genomic_DNA"/>
</dbReference>
<dbReference type="AlphaFoldDB" id="A0A2H0BTY4"/>
<dbReference type="PANTHER" id="PTHR43806:SF11">
    <property type="entry name" value="CEREVISIN-RELATED"/>
    <property type="match status" value="1"/>
</dbReference>